<dbReference type="Pfam" id="PF04264">
    <property type="entry name" value="YceI"/>
    <property type="match status" value="1"/>
</dbReference>
<proteinExistence type="predicted"/>
<dbReference type="InterPro" id="IPR036761">
    <property type="entry name" value="TTHA0802/YceI-like_sf"/>
</dbReference>
<dbReference type="SUPFAM" id="SSF101874">
    <property type="entry name" value="YceI-like"/>
    <property type="match status" value="1"/>
</dbReference>
<feature type="signal peptide" evidence="1">
    <location>
        <begin position="1"/>
        <end position="22"/>
    </location>
</feature>
<dbReference type="InterPro" id="IPR007372">
    <property type="entry name" value="Lipid/polyisoprenoid-bd_YceI"/>
</dbReference>
<keyword evidence="4" id="KW-1185">Reference proteome</keyword>
<feature type="chain" id="PRO_5016257948" description="Lipid/polyisoprenoid-binding YceI-like domain-containing protein" evidence="1">
    <location>
        <begin position="23"/>
        <end position="206"/>
    </location>
</feature>
<dbReference type="RefSeq" id="WP_111277866.1">
    <property type="nucleotide sequence ID" value="NZ_QFYS01000010.1"/>
</dbReference>
<dbReference type="EMBL" id="QFYS01000010">
    <property type="protein sequence ID" value="RAK62865.1"/>
    <property type="molecule type" value="Genomic_DNA"/>
</dbReference>
<evidence type="ECO:0000313" key="4">
    <source>
        <dbReference type="Proteomes" id="UP000249524"/>
    </source>
</evidence>
<dbReference type="PANTHER" id="PTHR34406">
    <property type="entry name" value="PROTEIN YCEI"/>
    <property type="match status" value="1"/>
</dbReference>
<comment type="caution">
    <text evidence="3">The sequence shown here is derived from an EMBL/GenBank/DDBJ whole genome shotgun (WGS) entry which is preliminary data.</text>
</comment>
<evidence type="ECO:0000313" key="3">
    <source>
        <dbReference type="EMBL" id="RAK62865.1"/>
    </source>
</evidence>
<keyword evidence="1" id="KW-0732">Signal</keyword>
<dbReference type="AlphaFoldDB" id="A0A328B897"/>
<feature type="domain" description="Lipid/polyisoprenoid-binding YceI-like" evidence="2">
    <location>
        <begin position="39"/>
        <end position="202"/>
    </location>
</feature>
<dbReference type="Proteomes" id="UP000249524">
    <property type="component" value="Unassembled WGS sequence"/>
</dbReference>
<name>A0A328B897_9CAUL</name>
<organism evidence="3 4">
    <name type="scientific">Phenylobacterium kunshanense</name>
    <dbReference type="NCBI Taxonomy" id="1445034"/>
    <lineage>
        <taxon>Bacteria</taxon>
        <taxon>Pseudomonadati</taxon>
        <taxon>Pseudomonadota</taxon>
        <taxon>Alphaproteobacteria</taxon>
        <taxon>Caulobacterales</taxon>
        <taxon>Caulobacteraceae</taxon>
        <taxon>Phenylobacterium</taxon>
    </lineage>
</organism>
<dbReference type="SMART" id="SM00867">
    <property type="entry name" value="YceI"/>
    <property type="match status" value="1"/>
</dbReference>
<dbReference type="Gene3D" id="2.40.128.110">
    <property type="entry name" value="Lipid/polyisoprenoid-binding, YceI-like"/>
    <property type="match status" value="1"/>
</dbReference>
<reference evidence="3 4" key="1">
    <citation type="submission" date="2018-05" db="EMBL/GenBank/DDBJ databases">
        <authorList>
            <person name="Lanie J.A."/>
            <person name="Ng W.-L."/>
            <person name="Kazmierczak K.M."/>
            <person name="Andrzejewski T.M."/>
            <person name="Davidsen T.M."/>
            <person name="Wayne K.J."/>
            <person name="Tettelin H."/>
            <person name="Glass J.I."/>
            <person name="Rusch D."/>
            <person name="Podicherti R."/>
            <person name="Tsui H.-C.T."/>
            <person name="Winkler M.E."/>
        </authorList>
    </citation>
    <scope>NUCLEOTIDE SEQUENCE [LARGE SCALE GENOMIC DNA]</scope>
    <source>
        <strain evidence="3 4">BUT-10</strain>
    </source>
</reference>
<sequence>MRTSTLAAAAIALGLVATSAAAQAPAAAPAAVRSIQAGTYKVDPNHTQVLWSVDHLGLSRLYGMVGQMSGELRLDPARPEAASVQIDIPLSGLTVTSSQFAGHLATADLFDTAKFPTARFVSRSVTVTGDKAAIKGDLTLRGVTRPVVLDARLYGAGPNPMSKAETVGFSATAKLKRSEFGLGYAVPAVSDEVSLEITAAFEKAPG</sequence>
<accession>A0A328B897</accession>
<dbReference type="OrthoDB" id="9811006at2"/>
<dbReference type="PANTHER" id="PTHR34406:SF1">
    <property type="entry name" value="PROTEIN YCEI"/>
    <property type="match status" value="1"/>
</dbReference>
<protein>
    <recommendedName>
        <fullName evidence="2">Lipid/polyisoprenoid-binding YceI-like domain-containing protein</fullName>
    </recommendedName>
</protein>
<gene>
    <name evidence="3" type="ORF">DJ019_18620</name>
</gene>
<evidence type="ECO:0000259" key="2">
    <source>
        <dbReference type="SMART" id="SM00867"/>
    </source>
</evidence>
<evidence type="ECO:0000256" key="1">
    <source>
        <dbReference type="SAM" id="SignalP"/>
    </source>
</evidence>